<reference evidence="1" key="2">
    <citation type="journal article" date="2015" name="Data Brief">
        <title>Shoot transcriptome of the giant reed, Arundo donax.</title>
        <authorList>
            <person name="Barrero R.A."/>
            <person name="Guerrero F.D."/>
            <person name="Moolhuijzen P."/>
            <person name="Goolsby J.A."/>
            <person name="Tidwell J."/>
            <person name="Bellgard S.E."/>
            <person name="Bellgard M.I."/>
        </authorList>
    </citation>
    <scope>NUCLEOTIDE SEQUENCE</scope>
    <source>
        <tissue evidence="1">Shoot tissue taken approximately 20 cm above the soil surface</tissue>
    </source>
</reference>
<name>A0A0A9ASB9_ARUDO</name>
<organism evidence="1">
    <name type="scientific">Arundo donax</name>
    <name type="common">Giant reed</name>
    <name type="synonym">Donax arundinaceus</name>
    <dbReference type="NCBI Taxonomy" id="35708"/>
    <lineage>
        <taxon>Eukaryota</taxon>
        <taxon>Viridiplantae</taxon>
        <taxon>Streptophyta</taxon>
        <taxon>Embryophyta</taxon>
        <taxon>Tracheophyta</taxon>
        <taxon>Spermatophyta</taxon>
        <taxon>Magnoliopsida</taxon>
        <taxon>Liliopsida</taxon>
        <taxon>Poales</taxon>
        <taxon>Poaceae</taxon>
        <taxon>PACMAD clade</taxon>
        <taxon>Arundinoideae</taxon>
        <taxon>Arundineae</taxon>
        <taxon>Arundo</taxon>
    </lineage>
</organism>
<evidence type="ECO:0000313" key="1">
    <source>
        <dbReference type="EMBL" id="JAD52773.1"/>
    </source>
</evidence>
<reference evidence="1" key="1">
    <citation type="submission" date="2014-09" db="EMBL/GenBank/DDBJ databases">
        <authorList>
            <person name="Magalhaes I.L.F."/>
            <person name="Oliveira U."/>
            <person name="Santos F.R."/>
            <person name="Vidigal T.H.D.A."/>
            <person name="Brescovit A.D."/>
            <person name="Santos A.J."/>
        </authorList>
    </citation>
    <scope>NUCLEOTIDE SEQUENCE</scope>
    <source>
        <tissue evidence="1">Shoot tissue taken approximately 20 cm above the soil surface</tissue>
    </source>
</reference>
<protein>
    <submittedName>
        <fullName evidence="1">Uncharacterized protein</fullName>
    </submittedName>
</protein>
<dbReference type="EMBL" id="GBRH01245122">
    <property type="protein sequence ID" value="JAD52773.1"/>
    <property type="molecule type" value="Transcribed_RNA"/>
</dbReference>
<accession>A0A0A9ASB9</accession>
<proteinExistence type="predicted"/>
<sequence>MKDRHPCHGAQPIMVFQMLLMGDVHHLLGLDSDENSGEVHTRDVD</sequence>
<dbReference type="AlphaFoldDB" id="A0A0A9ASB9"/>